<comment type="function">
    <text evidence="11">This enzyme has both lysozyme (acetylmuramidase) and diacetylmuramidase activities.</text>
</comment>
<evidence type="ECO:0000256" key="3">
    <source>
        <dbReference type="ARBA" id="ARBA00010646"/>
    </source>
</evidence>
<evidence type="ECO:0000256" key="6">
    <source>
        <dbReference type="ARBA" id="ARBA00022529"/>
    </source>
</evidence>
<evidence type="ECO:0000256" key="8">
    <source>
        <dbReference type="ARBA" id="ARBA00022801"/>
    </source>
</evidence>
<dbReference type="FunFam" id="3.20.20.80:FF:000060">
    <property type="entry name" value="Lysozyme M1"/>
    <property type="match status" value="1"/>
</dbReference>
<keyword evidence="10" id="KW-0326">Glycosidase</keyword>
<dbReference type="GO" id="GO:0016052">
    <property type="term" value="P:carbohydrate catabolic process"/>
    <property type="evidence" value="ECO:0007669"/>
    <property type="project" value="TreeGrafter"/>
</dbReference>
<comment type="catalytic activity">
    <reaction evidence="1">
        <text>Hydrolysis of (1-&gt;4)-beta-linkages between N-acetylmuramic acid and N-acetyl-D-glucosamine residues in a peptidoglycan and between N-acetyl-D-glucosamine residues in chitodextrins.</text>
        <dbReference type="EC" id="3.2.1.17"/>
    </reaction>
</comment>
<dbReference type="Proteomes" id="UP000521075">
    <property type="component" value="Unassembled WGS sequence"/>
</dbReference>
<dbReference type="GO" id="GO:0031640">
    <property type="term" value="P:killing of cells of another organism"/>
    <property type="evidence" value="ECO:0007669"/>
    <property type="project" value="UniProtKB-KW"/>
</dbReference>
<dbReference type="SUPFAM" id="SSF51445">
    <property type="entry name" value="(Trans)glycosidases"/>
    <property type="match status" value="1"/>
</dbReference>
<evidence type="ECO:0000256" key="9">
    <source>
        <dbReference type="ARBA" id="ARBA00023157"/>
    </source>
</evidence>
<dbReference type="InterPro" id="IPR018077">
    <property type="entry name" value="Glyco_hydro_fam25_subgr"/>
</dbReference>
<evidence type="ECO:0000256" key="5">
    <source>
        <dbReference type="ARBA" id="ARBA00022525"/>
    </source>
</evidence>
<evidence type="ECO:0000256" key="11">
    <source>
        <dbReference type="ARBA" id="ARBA00055588"/>
    </source>
</evidence>
<name>A0A853DV35_9MICO</name>
<feature type="compositionally biased region" description="Low complexity" evidence="12">
    <location>
        <begin position="31"/>
        <end position="48"/>
    </location>
</feature>
<feature type="signal peptide" evidence="13">
    <location>
        <begin position="1"/>
        <end position="30"/>
    </location>
</feature>
<evidence type="ECO:0000256" key="1">
    <source>
        <dbReference type="ARBA" id="ARBA00000632"/>
    </source>
</evidence>
<dbReference type="InterPro" id="IPR017853">
    <property type="entry name" value="GH"/>
</dbReference>
<dbReference type="Gene3D" id="3.20.20.80">
    <property type="entry name" value="Glycosidases"/>
    <property type="match status" value="1"/>
</dbReference>
<keyword evidence="8" id="KW-0378">Hydrolase</keyword>
<dbReference type="PANTHER" id="PTHR34135">
    <property type="entry name" value="LYSOZYME"/>
    <property type="match status" value="1"/>
</dbReference>
<reference evidence="14 15" key="1">
    <citation type="submission" date="2020-07" db="EMBL/GenBank/DDBJ databases">
        <title>Sequencing the genomes of 1000 actinobacteria strains.</title>
        <authorList>
            <person name="Klenk H.-P."/>
        </authorList>
    </citation>
    <scope>NUCLEOTIDE SEQUENCE [LARGE SCALE GENOMIC DNA]</scope>
    <source>
        <strain evidence="14 15">DSM 15166</strain>
    </source>
</reference>
<evidence type="ECO:0000256" key="7">
    <source>
        <dbReference type="ARBA" id="ARBA00022638"/>
    </source>
</evidence>
<keyword evidence="6" id="KW-0929">Antimicrobial</keyword>
<proteinExistence type="inferred from homology"/>
<evidence type="ECO:0000256" key="13">
    <source>
        <dbReference type="SAM" id="SignalP"/>
    </source>
</evidence>
<keyword evidence="7" id="KW-0081">Bacteriolytic enzyme</keyword>
<dbReference type="InterPro" id="IPR002053">
    <property type="entry name" value="Glyco_hydro_25"/>
</dbReference>
<dbReference type="GO" id="GO:0016998">
    <property type="term" value="P:cell wall macromolecule catabolic process"/>
    <property type="evidence" value="ECO:0007669"/>
    <property type="project" value="InterPro"/>
</dbReference>
<dbReference type="SMART" id="SM00641">
    <property type="entry name" value="Glyco_25"/>
    <property type="match status" value="1"/>
</dbReference>
<dbReference type="EC" id="3.2.1.17" evidence="4"/>
<keyword evidence="9" id="KW-1015">Disulfide bond</keyword>
<gene>
    <name evidence="14" type="ORF">HNR14_004078</name>
</gene>
<dbReference type="GO" id="GO:0005576">
    <property type="term" value="C:extracellular region"/>
    <property type="evidence" value="ECO:0007669"/>
    <property type="project" value="UniProtKB-SubCell"/>
</dbReference>
<evidence type="ECO:0000313" key="14">
    <source>
        <dbReference type="EMBL" id="NYK12197.1"/>
    </source>
</evidence>
<sequence length="837" mass="85874">MPSFTRLAVVGATGLAMIAGVLTAAVPAIAAPPSDTSPTATATATPDPTATPEPTATPDPTTAPAPDPQTPVAQAPGASSADGLAEDPSLTVQNEARNHSMGSTIAANEPQPLSKARSFAVQAAATPPGVPGLDVSGWQVMNASTWASVYASGARFTYVKATEATDYVSSQFTEQYNDSYNAGLLHGAYHFATPNTSSGAAQATWFLNHGGQGTQDGRTMPPLLDIEYNPYGATCYGLSQAAMVSWIQDFSNTIVARTGKLPAIYSTTNWWIQCTGNSSAFSAHPLFIARYPNNIADGAGTLPAGWSAYTLWQYSSTGPFPGDSDVFNGSLTDLQMYGLGTSLARTVNNATVYLIAGTNKYPISNGVTLGALAPLGQVAFVAQSYLDQFATKQVAGRVIRDPQGTIYFYDSGIKLPFGSCGLVADYGGTCDASGYVQLTSPQAARFATGPAVTPLMNSKGGPLFYVQGGQRHEVLDAVSQQQAGVTGSFNTLSATALTTMPAGKPLVRDDVYVKRSGTSEGVLLTGGKASAIDANAATTIGLASKAVGSLATESIAQLPAGAPYTGAVKASGSSTIQVVASDGLHAWPAGVGGAAFQPLTVPSSLLTGSPAKPAIAAGAAVMSTASGTVYLVMPDDIRPISSWDSLVALSAGATPTITVVPQALIATLPKGPVALQAGTMVRNASNATVYLVNGVTNKIPFSSFDPPTQAGFTQFTFTTDDRLNGYPTSKTLLGFGVICGSQKYVSAGGSIHAVSSALLAQYPFTYVELDTFTCALLTKGIDATAFIRTPDGSIFYLNGGQKHPISSMARFNQLAAGKPYIDVVASFAASITTGPAA</sequence>
<dbReference type="Pfam" id="PF01183">
    <property type="entry name" value="Glyco_hydro_25"/>
    <property type="match status" value="1"/>
</dbReference>
<comment type="similarity">
    <text evidence="3">Belongs to the glycosyl hydrolase 25 family.</text>
</comment>
<dbReference type="PANTHER" id="PTHR34135:SF2">
    <property type="entry name" value="LYSOZYME"/>
    <property type="match status" value="1"/>
</dbReference>
<feature type="compositionally biased region" description="Pro residues" evidence="12">
    <location>
        <begin position="49"/>
        <end position="69"/>
    </location>
</feature>
<dbReference type="PROSITE" id="PS51904">
    <property type="entry name" value="GLYCOSYL_HYDROL_F25_2"/>
    <property type="match status" value="1"/>
</dbReference>
<dbReference type="GO" id="GO:0042742">
    <property type="term" value="P:defense response to bacterium"/>
    <property type="evidence" value="ECO:0007669"/>
    <property type="project" value="UniProtKB-KW"/>
</dbReference>
<protein>
    <recommendedName>
        <fullName evidence="4">lysozyme</fullName>
        <ecNumber evidence="4">3.2.1.17</ecNumber>
    </recommendedName>
</protein>
<dbReference type="GO" id="GO:0009253">
    <property type="term" value="P:peptidoglycan catabolic process"/>
    <property type="evidence" value="ECO:0007669"/>
    <property type="project" value="InterPro"/>
</dbReference>
<keyword evidence="5" id="KW-0964">Secreted</keyword>
<dbReference type="CDD" id="cd06412">
    <property type="entry name" value="GH25_CH-type"/>
    <property type="match status" value="1"/>
</dbReference>
<dbReference type="GO" id="GO:0003796">
    <property type="term" value="F:lysozyme activity"/>
    <property type="evidence" value="ECO:0007669"/>
    <property type="project" value="UniProtKB-EC"/>
</dbReference>
<keyword evidence="15" id="KW-1185">Reference proteome</keyword>
<feature type="region of interest" description="Disordered" evidence="12">
    <location>
        <begin position="31"/>
        <end position="85"/>
    </location>
</feature>
<keyword evidence="13" id="KW-0732">Signal</keyword>
<comment type="subcellular location">
    <subcellularLocation>
        <location evidence="2">Secreted</location>
    </subcellularLocation>
</comment>
<evidence type="ECO:0000313" key="15">
    <source>
        <dbReference type="Proteomes" id="UP000521075"/>
    </source>
</evidence>
<evidence type="ECO:0000256" key="10">
    <source>
        <dbReference type="ARBA" id="ARBA00023295"/>
    </source>
</evidence>
<dbReference type="AlphaFoldDB" id="A0A853DV35"/>
<comment type="caution">
    <text evidence="14">The sequence shown here is derived from an EMBL/GenBank/DDBJ whole genome shotgun (WGS) entry which is preliminary data.</text>
</comment>
<feature type="chain" id="PRO_5033023607" description="lysozyme" evidence="13">
    <location>
        <begin position="31"/>
        <end position="837"/>
    </location>
</feature>
<evidence type="ECO:0000256" key="12">
    <source>
        <dbReference type="SAM" id="MobiDB-lite"/>
    </source>
</evidence>
<dbReference type="EMBL" id="JACCHJ010000001">
    <property type="protein sequence ID" value="NYK12197.1"/>
    <property type="molecule type" value="Genomic_DNA"/>
</dbReference>
<dbReference type="RefSeq" id="WP_218875086.1">
    <property type="nucleotide sequence ID" value="NZ_BAAAHA010000002.1"/>
</dbReference>
<accession>A0A853DV35</accession>
<evidence type="ECO:0000256" key="4">
    <source>
        <dbReference type="ARBA" id="ARBA00012732"/>
    </source>
</evidence>
<organism evidence="14 15">
    <name type="scientific">Leifsonia naganoensis</name>
    <dbReference type="NCBI Taxonomy" id="150025"/>
    <lineage>
        <taxon>Bacteria</taxon>
        <taxon>Bacillati</taxon>
        <taxon>Actinomycetota</taxon>
        <taxon>Actinomycetes</taxon>
        <taxon>Micrococcales</taxon>
        <taxon>Microbacteriaceae</taxon>
        <taxon>Leifsonia</taxon>
    </lineage>
</organism>
<evidence type="ECO:0000256" key="2">
    <source>
        <dbReference type="ARBA" id="ARBA00004613"/>
    </source>
</evidence>